<comment type="caution">
    <text evidence="12">The sequence shown here is derived from an EMBL/GenBank/DDBJ whole genome shotgun (WGS) entry which is preliminary data.</text>
</comment>
<dbReference type="AlphaFoldDB" id="A0A328C7M7"/>
<evidence type="ECO:0000313" key="13">
    <source>
        <dbReference type="Proteomes" id="UP000249169"/>
    </source>
</evidence>
<evidence type="ECO:0000256" key="5">
    <source>
        <dbReference type="ARBA" id="ARBA00022741"/>
    </source>
</evidence>
<dbReference type="NCBIfam" id="NF002023">
    <property type="entry name" value="PRK00844.1"/>
    <property type="match status" value="1"/>
</dbReference>
<evidence type="ECO:0000256" key="9">
    <source>
        <dbReference type="HAMAP-Rule" id="MF_00624"/>
    </source>
</evidence>
<keyword evidence="6 9" id="KW-0067">ATP-binding</keyword>
<comment type="similarity">
    <text evidence="1 9">Belongs to the bacterial/plant glucose-1-phosphate adenylyltransferase family.</text>
</comment>
<dbReference type="NCBIfam" id="TIGR02091">
    <property type="entry name" value="glgC"/>
    <property type="match status" value="1"/>
</dbReference>
<feature type="binding site" evidence="9">
    <location>
        <position position="161"/>
    </location>
    <ligand>
        <name>alpha-D-glucose 1-phosphate</name>
        <dbReference type="ChEBI" id="CHEBI:58601"/>
    </ligand>
</feature>
<dbReference type="InterPro" id="IPR056818">
    <property type="entry name" value="GlmU/GlgC-like_hexapep"/>
</dbReference>
<keyword evidence="3 9" id="KW-0808">Transferase</keyword>
<dbReference type="Pfam" id="PF00483">
    <property type="entry name" value="NTP_transferase"/>
    <property type="match status" value="1"/>
</dbReference>
<dbReference type="CDD" id="cd04651">
    <property type="entry name" value="LbH_G1P_AT_C"/>
    <property type="match status" value="1"/>
</dbReference>
<dbReference type="HAMAP" id="MF_00624">
    <property type="entry name" value="GlgC"/>
    <property type="match status" value="1"/>
</dbReference>
<comment type="function">
    <text evidence="9">Involved in the biosynthesis of ADP-glucose, a building block required for the elongation reactions to produce glycogen. Catalyzes the reaction between ATP and alpha-D-glucose 1-phosphate (G1P) to produce pyrophosphate and ADP-Glc.</text>
</comment>
<dbReference type="PROSITE" id="PS00808">
    <property type="entry name" value="ADP_GLC_PYROPHOSPH_1"/>
    <property type="match status" value="1"/>
</dbReference>
<dbReference type="GO" id="GO:0008878">
    <property type="term" value="F:glucose-1-phosphate adenylyltransferase activity"/>
    <property type="evidence" value="ECO:0007669"/>
    <property type="project" value="UniProtKB-UniRule"/>
</dbReference>
<feature type="site" description="Could play a key role in the communication between the regulatory and the substrate sites" evidence="9">
    <location>
        <position position="95"/>
    </location>
</feature>
<comment type="catalytic activity">
    <reaction evidence="9">
        <text>alpha-D-glucose 1-phosphate + ATP + H(+) = ADP-alpha-D-glucose + diphosphate</text>
        <dbReference type="Rhea" id="RHEA:12120"/>
        <dbReference type="ChEBI" id="CHEBI:15378"/>
        <dbReference type="ChEBI" id="CHEBI:30616"/>
        <dbReference type="ChEBI" id="CHEBI:33019"/>
        <dbReference type="ChEBI" id="CHEBI:57498"/>
        <dbReference type="ChEBI" id="CHEBI:58601"/>
        <dbReference type="EC" id="2.7.7.27"/>
    </reaction>
</comment>
<comment type="caution">
    <text evidence="9">Lacks conserved residue(s) required for the propagation of feature annotation.</text>
</comment>
<dbReference type="Gene3D" id="2.160.10.10">
    <property type="entry name" value="Hexapeptide repeat proteins"/>
    <property type="match status" value="1"/>
</dbReference>
<dbReference type="PANTHER" id="PTHR43523">
    <property type="entry name" value="GLUCOSE-1-PHOSPHATE ADENYLYLTRANSFERASE-RELATED"/>
    <property type="match status" value="1"/>
</dbReference>
<keyword evidence="2 9" id="KW-0321">Glycogen metabolism</keyword>
<dbReference type="EMBL" id="QHKO01000003">
    <property type="protein sequence ID" value="RAL22808.1"/>
    <property type="molecule type" value="Genomic_DNA"/>
</dbReference>
<accession>A0A328C7M7</accession>
<dbReference type="CDD" id="cd02508">
    <property type="entry name" value="ADP_Glucose_PP"/>
    <property type="match status" value="1"/>
</dbReference>
<dbReference type="Pfam" id="PF24894">
    <property type="entry name" value="Hexapep_GlmU"/>
    <property type="match status" value="1"/>
</dbReference>
<dbReference type="InterPro" id="IPR011831">
    <property type="entry name" value="ADP-Glc_PPase"/>
</dbReference>
<keyword evidence="7 9" id="KW-0320">Glycogen biosynthesis</keyword>
<protein>
    <recommendedName>
        <fullName evidence="9">Glucose-1-phosphate adenylyltransferase</fullName>
        <ecNumber evidence="9">2.7.7.27</ecNumber>
    </recommendedName>
    <alternativeName>
        <fullName evidence="9">ADP-glucose pyrophosphorylase</fullName>
        <shortName evidence="9">ADPGlc PPase</shortName>
    </alternativeName>
    <alternativeName>
        <fullName evidence="9">ADP-glucose synthase</fullName>
    </alternativeName>
</protein>
<keyword evidence="4 9" id="KW-0548">Nucleotidyltransferase</keyword>
<proteinExistence type="inferred from homology"/>
<dbReference type="NCBIfam" id="NF001947">
    <property type="entry name" value="PRK00725.1"/>
    <property type="match status" value="1"/>
</dbReference>
<dbReference type="SUPFAM" id="SSF53448">
    <property type="entry name" value="Nucleotide-diphospho-sugar transferases"/>
    <property type="match status" value="1"/>
</dbReference>
<organism evidence="12 13">
    <name type="scientific">Lujinxingia litoralis</name>
    <dbReference type="NCBI Taxonomy" id="2211119"/>
    <lineage>
        <taxon>Bacteria</taxon>
        <taxon>Deltaproteobacteria</taxon>
        <taxon>Bradymonadales</taxon>
        <taxon>Lujinxingiaceae</taxon>
        <taxon>Lujinxingia</taxon>
    </lineage>
</organism>
<dbReference type="InterPro" id="IPR005836">
    <property type="entry name" value="ADP_Glu_pyroP_CS"/>
</dbReference>
<gene>
    <name evidence="9 12" type="primary">glgC</name>
    <name evidence="12" type="ORF">DL240_07905</name>
</gene>
<feature type="binding site" evidence="9">
    <location>
        <position position="194"/>
    </location>
    <ligand>
        <name>alpha-D-glucose 1-phosphate</name>
        <dbReference type="ChEBI" id="CHEBI:58601"/>
    </ligand>
</feature>
<comment type="pathway">
    <text evidence="9">Glycan biosynthesis; glycogen biosynthesis.</text>
</comment>
<dbReference type="PROSITE" id="PS00810">
    <property type="entry name" value="ADP_GLC_PYROPHOSPH_3"/>
    <property type="match status" value="1"/>
</dbReference>
<evidence type="ECO:0000259" key="11">
    <source>
        <dbReference type="Pfam" id="PF24894"/>
    </source>
</evidence>
<dbReference type="EC" id="2.7.7.27" evidence="9"/>
<dbReference type="Proteomes" id="UP000249169">
    <property type="component" value="Unassembled WGS sequence"/>
</dbReference>
<keyword evidence="8 9" id="KW-0119">Carbohydrate metabolism</keyword>
<dbReference type="OrthoDB" id="9801810at2"/>
<dbReference type="InterPro" id="IPR029044">
    <property type="entry name" value="Nucleotide-diphossugar_trans"/>
</dbReference>
<feature type="domain" description="Glucose-1-phosphate adenylyltransferase/Bifunctional protein GlmU-like C-terminal hexapeptide" evidence="11">
    <location>
        <begin position="299"/>
        <end position="404"/>
    </location>
</feature>
<dbReference type="RefSeq" id="WP_111729336.1">
    <property type="nucleotide sequence ID" value="NZ_QHKO01000003.1"/>
</dbReference>
<dbReference type="GO" id="GO:0005524">
    <property type="term" value="F:ATP binding"/>
    <property type="evidence" value="ECO:0007669"/>
    <property type="project" value="UniProtKB-KW"/>
</dbReference>
<evidence type="ECO:0000256" key="8">
    <source>
        <dbReference type="ARBA" id="ARBA00023277"/>
    </source>
</evidence>
<dbReference type="InterPro" id="IPR023049">
    <property type="entry name" value="GlgC_bac"/>
</dbReference>
<evidence type="ECO:0000256" key="3">
    <source>
        <dbReference type="ARBA" id="ARBA00022679"/>
    </source>
</evidence>
<dbReference type="InterPro" id="IPR005835">
    <property type="entry name" value="NTP_transferase_dom"/>
</dbReference>
<evidence type="ECO:0000259" key="10">
    <source>
        <dbReference type="Pfam" id="PF00483"/>
    </source>
</evidence>
<name>A0A328C7M7_9DELT</name>
<evidence type="ECO:0000256" key="2">
    <source>
        <dbReference type="ARBA" id="ARBA00022600"/>
    </source>
</evidence>
<keyword evidence="5 9" id="KW-0547">Nucleotide-binding</keyword>
<dbReference type="SUPFAM" id="SSF51161">
    <property type="entry name" value="Trimeric LpxA-like enzymes"/>
    <property type="match status" value="1"/>
</dbReference>
<reference evidence="12 13" key="1">
    <citation type="submission" date="2018-05" db="EMBL/GenBank/DDBJ databases">
        <title>Lujinxingia marina gen. nov. sp. nov., a new facultative anaerobic member of the class Deltaproteobacteria, and proposal of Lujinxingaceae fam. nov.</title>
        <authorList>
            <person name="Li C.-M."/>
        </authorList>
    </citation>
    <scope>NUCLEOTIDE SEQUENCE [LARGE SCALE GENOMIC DNA]</scope>
    <source>
        <strain evidence="12 13">B210</strain>
    </source>
</reference>
<sequence length="412" mass="46707">MNDVLVMILAGGEGKRLRPLTLDRAKPAVPFGGRYRIIDFVLSNFVNSGFYKIKVLTQYKSDSLLNHISRGWHLAQFIDHYIDPVPAQQRRGPQWFQGSADAIFQNLNLIYDEEPRDVCVFGGDNIYKMDVGQMLATHRERDADLSVAAIPVPLEQGSAFGILEIDDEQRIVGFAEKPTHPKPIPNRPGWCLASMGNYIFKTPGLVEEIIRDAHDNESAHDFGKNIITNMVRSGHQACFVYDFSTNDIPGQSERERSYWRDVGTIDSYWEASMDLISAEPQFDLYNRRWPIRTHYQHYPPAKFVHDDPATNRVGQAINSSVAEGCIVSGGTIRNSVLFQRVRVNSYSSIEDSVLFEQVEVGRRARIRKAIIEKDVVIPPDTVIGYDEELDRARFPVSDKGVVVVPKGYEFEQ</sequence>
<dbReference type="Gene3D" id="3.90.550.10">
    <property type="entry name" value="Spore Coat Polysaccharide Biosynthesis Protein SpsA, Chain A"/>
    <property type="match status" value="1"/>
</dbReference>
<dbReference type="UniPathway" id="UPA00164"/>
<dbReference type="PROSITE" id="PS00809">
    <property type="entry name" value="ADP_GLC_PYROPHOSPH_2"/>
    <property type="match status" value="1"/>
</dbReference>
<evidence type="ECO:0000256" key="4">
    <source>
        <dbReference type="ARBA" id="ARBA00022695"/>
    </source>
</evidence>
<dbReference type="InterPro" id="IPR011004">
    <property type="entry name" value="Trimer_LpxA-like_sf"/>
</dbReference>
<keyword evidence="13" id="KW-1185">Reference proteome</keyword>
<evidence type="ECO:0000256" key="7">
    <source>
        <dbReference type="ARBA" id="ARBA00023056"/>
    </source>
</evidence>
<dbReference type="GO" id="GO:0005978">
    <property type="term" value="P:glycogen biosynthetic process"/>
    <property type="evidence" value="ECO:0007669"/>
    <property type="project" value="UniProtKB-UniRule"/>
</dbReference>
<feature type="binding site" evidence="9">
    <location>
        <begin position="176"/>
        <end position="177"/>
    </location>
    <ligand>
        <name>alpha-D-glucose 1-phosphate</name>
        <dbReference type="ChEBI" id="CHEBI:58601"/>
    </ligand>
</feature>
<evidence type="ECO:0000313" key="12">
    <source>
        <dbReference type="EMBL" id="RAL22808.1"/>
    </source>
</evidence>
<feature type="site" description="Could play a key role in the communication between the regulatory and the substrate sites" evidence="9">
    <location>
        <position position="58"/>
    </location>
</feature>
<dbReference type="PANTHER" id="PTHR43523:SF2">
    <property type="entry name" value="GLUCOSE-1-PHOSPHATE ADENYLYLTRANSFERASE"/>
    <property type="match status" value="1"/>
</dbReference>
<evidence type="ECO:0000256" key="1">
    <source>
        <dbReference type="ARBA" id="ARBA00010443"/>
    </source>
</evidence>
<comment type="subunit">
    <text evidence="9">Homotetramer.</text>
</comment>
<evidence type="ECO:0000256" key="6">
    <source>
        <dbReference type="ARBA" id="ARBA00022840"/>
    </source>
</evidence>
<feature type="domain" description="Nucleotidyl transferase" evidence="10">
    <location>
        <begin position="6"/>
        <end position="275"/>
    </location>
</feature>